<keyword evidence="3" id="KW-1185">Reference proteome</keyword>
<gene>
    <name evidence="2" type="primary">PKD2_3</name>
    <name evidence="2" type="ORF">Ciccas_001878</name>
</gene>
<accession>A0ABD2QIT0</accession>
<evidence type="ECO:0000313" key="2">
    <source>
        <dbReference type="EMBL" id="KAL3319448.1"/>
    </source>
</evidence>
<dbReference type="Proteomes" id="UP001626550">
    <property type="component" value="Unassembled WGS sequence"/>
</dbReference>
<feature type="compositionally biased region" description="Polar residues" evidence="1">
    <location>
        <begin position="55"/>
        <end position="67"/>
    </location>
</feature>
<proteinExistence type="predicted"/>
<reference evidence="2 3" key="1">
    <citation type="submission" date="2024-11" db="EMBL/GenBank/DDBJ databases">
        <title>Adaptive evolution of stress response genes in parasites aligns with host niche diversity.</title>
        <authorList>
            <person name="Hahn C."/>
            <person name="Resl P."/>
        </authorList>
    </citation>
    <scope>NUCLEOTIDE SEQUENCE [LARGE SCALE GENOMIC DNA]</scope>
    <source>
        <strain evidence="2">EGGRZ-B1_66</strain>
        <tissue evidence="2">Body</tissue>
    </source>
</reference>
<dbReference type="Gene3D" id="1.20.5.340">
    <property type="match status" value="1"/>
</dbReference>
<evidence type="ECO:0000313" key="3">
    <source>
        <dbReference type="Proteomes" id="UP001626550"/>
    </source>
</evidence>
<comment type="caution">
    <text evidence="2">The sequence shown here is derived from an EMBL/GenBank/DDBJ whole genome shotgun (WGS) entry which is preliminary data.</text>
</comment>
<dbReference type="EMBL" id="JBJKFK010000135">
    <property type="protein sequence ID" value="KAL3319448.1"/>
    <property type="molecule type" value="Genomic_DNA"/>
</dbReference>
<protein>
    <submittedName>
        <fullName evidence="2">TRP-like ion channel Pkd2</fullName>
    </submittedName>
</protein>
<dbReference type="AlphaFoldDB" id="A0ABD2QIT0"/>
<organism evidence="2 3">
    <name type="scientific">Cichlidogyrus casuarinus</name>
    <dbReference type="NCBI Taxonomy" id="1844966"/>
    <lineage>
        <taxon>Eukaryota</taxon>
        <taxon>Metazoa</taxon>
        <taxon>Spiralia</taxon>
        <taxon>Lophotrochozoa</taxon>
        <taxon>Platyhelminthes</taxon>
        <taxon>Monogenea</taxon>
        <taxon>Monopisthocotylea</taxon>
        <taxon>Dactylogyridea</taxon>
        <taxon>Ancyrocephalidae</taxon>
        <taxon>Cichlidogyrus</taxon>
    </lineage>
</organism>
<sequence length="108" mass="12217">MSSPKVETSTVTMEKFKNVLKRVDRIESSISCIVDKLDAVITKLDSLEEARSSRKSNMTRILNSLPSDGSMDPSERQRKIQEIIAMGLSDMESQELRSRPATQQSERK</sequence>
<feature type="region of interest" description="Disordered" evidence="1">
    <location>
        <begin position="49"/>
        <end position="108"/>
    </location>
</feature>
<name>A0ABD2QIT0_9PLAT</name>
<evidence type="ECO:0000256" key="1">
    <source>
        <dbReference type="SAM" id="MobiDB-lite"/>
    </source>
</evidence>